<evidence type="ECO:0000313" key="4">
    <source>
        <dbReference type="EMBL" id="RKN64202.1"/>
    </source>
</evidence>
<gene>
    <name evidence="4" type="ORF">D7M11_34280</name>
</gene>
<dbReference type="Pfam" id="PF25583">
    <property type="entry name" value="WCX"/>
    <property type="match status" value="1"/>
</dbReference>
<dbReference type="InterPro" id="IPR013196">
    <property type="entry name" value="HTH_11"/>
</dbReference>
<dbReference type="Proteomes" id="UP000282311">
    <property type="component" value="Unassembled WGS sequence"/>
</dbReference>
<dbReference type="Pfam" id="PF08279">
    <property type="entry name" value="HTH_11"/>
    <property type="match status" value="1"/>
</dbReference>
<evidence type="ECO:0000256" key="1">
    <source>
        <dbReference type="ARBA" id="ARBA00023015"/>
    </source>
</evidence>
<dbReference type="InterPro" id="IPR036390">
    <property type="entry name" value="WH_DNA-bd_sf"/>
</dbReference>
<dbReference type="InterPro" id="IPR057727">
    <property type="entry name" value="WCX_dom"/>
</dbReference>
<dbReference type="Gene3D" id="1.10.10.10">
    <property type="entry name" value="Winged helix-like DNA-binding domain superfamily/Winged helix DNA-binding domain"/>
    <property type="match status" value="1"/>
</dbReference>
<reference evidence="4 5" key="1">
    <citation type="journal article" date="2007" name="Int. J. Syst. Evol. Microbiol.">
        <title>Paenibacillus ginsengarvi sp. nov., isolated from soil from ginseng cultivation.</title>
        <authorList>
            <person name="Yoon M.H."/>
            <person name="Ten L.N."/>
            <person name="Im W.T."/>
        </authorList>
    </citation>
    <scope>NUCLEOTIDE SEQUENCE [LARGE SCALE GENOMIC DNA]</scope>
    <source>
        <strain evidence="4 5">KCTC 13059</strain>
    </source>
</reference>
<dbReference type="PROSITE" id="PS51000">
    <property type="entry name" value="HTH_DEOR_2"/>
    <property type="match status" value="1"/>
</dbReference>
<name>A0A3B0AUJ7_9BACL</name>
<dbReference type="InterPro" id="IPR051534">
    <property type="entry name" value="CBASS_pafABC_assoc_protein"/>
</dbReference>
<keyword evidence="1" id="KW-0805">Transcription regulation</keyword>
<feature type="domain" description="HTH deoR-type" evidence="3">
    <location>
        <begin position="2"/>
        <end position="57"/>
    </location>
</feature>
<dbReference type="AlphaFoldDB" id="A0A3B0AUJ7"/>
<evidence type="ECO:0000256" key="2">
    <source>
        <dbReference type="ARBA" id="ARBA00023163"/>
    </source>
</evidence>
<dbReference type="GO" id="GO:0003700">
    <property type="term" value="F:DNA-binding transcription factor activity"/>
    <property type="evidence" value="ECO:0007669"/>
    <property type="project" value="InterPro"/>
</dbReference>
<dbReference type="PROSITE" id="PS52050">
    <property type="entry name" value="WYL"/>
    <property type="match status" value="1"/>
</dbReference>
<keyword evidence="2" id="KW-0804">Transcription</keyword>
<dbReference type="PANTHER" id="PTHR34580:SF1">
    <property type="entry name" value="PROTEIN PAFC"/>
    <property type="match status" value="1"/>
</dbReference>
<dbReference type="InterPro" id="IPR028349">
    <property type="entry name" value="PafC-like"/>
</dbReference>
<protein>
    <submittedName>
        <fullName evidence="4">YafY family transcriptional regulator</fullName>
    </submittedName>
</protein>
<dbReference type="SMART" id="SM00420">
    <property type="entry name" value="HTH_DEOR"/>
    <property type="match status" value="1"/>
</dbReference>
<evidence type="ECO:0000259" key="3">
    <source>
        <dbReference type="PROSITE" id="PS51000"/>
    </source>
</evidence>
<keyword evidence="5" id="KW-1185">Reference proteome</keyword>
<dbReference type="SUPFAM" id="SSF46785">
    <property type="entry name" value="Winged helix' DNA-binding domain"/>
    <property type="match status" value="1"/>
</dbReference>
<organism evidence="4 5">
    <name type="scientific">Paenibacillus ginsengarvi</name>
    <dbReference type="NCBI Taxonomy" id="400777"/>
    <lineage>
        <taxon>Bacteria</taxon>
        <taxon>Bacillati</taxon>
        <taxon>Bacillota</taxon>
        <taxon>Bacilli</taxon>
        <taxon>Bacillales</taxon>
        <taxon>Paenibacillaceae</taxon>
        <taxon>Paenibacillus</taxon>
    </lineage>
</organism>
<accession>A0A3B0AUJ7</accession>
<dbReference type="OrthoDB" id="9815009at2"/>
<dbReference type="PANTHER" id="PTHR34580">
    <property type="match status" value="1"/>
</dbReference>
<sequence>MKIDRLVALIMILLEQEMVSAGELAERLEVSRRTIYRDIDTLNLAGLPIFTHQGAMGGVGLMKSYKVGKTLFTPQEIQAMLTGLQSYKQLFGQKETVHALEKLNAIRLEKGETAEHGKFVIDLSLNQGNDSLRTLLSFIEMAINEQHYLTFAYTDRNGQKSNRKVEPYQVVFKEGSWYLQAFCEEKEDYRVFKLARMSGLQVLPEEFEQRDFSPLPMNGNGWMSEDWVRVTIRIDLSVMDKVIERFGPGHIVRVDERTCLAIYPIIRNSFGYDKLLAFGDKCEVVEPADIRLGFRAYVRGILAKYEQD</sequence>
<dbReference type="PIRSF" id="PIRSF016838">
    <property type="entry name" value="PafC"/>
    <property type="match status" value="1"/>
</dbReference>
<comment type="caution">
    <text evidence="4">The sequence shown here is derived from an EMBL/GenBank/DDBJ whole genome shotgun (WGS) entry which is preliminary data.</text>
</comment>
<dbReference type="Pfam" id="PF13280">
    <property type="entry name" value="WYL"/>
    <property type="match status" value="1"/>
</dbReference>
<dbReference type="EMBL" id="RBAH01000044">
    <property type="protein sequence ID" value="RKN64202.1"/>
    <property type="molecule type" value="Genomic_DNA"/>
</dbReference>
<proteinExistence type="predicted"/>
<evidence type="ECO:0000313" key="5">
    <source>
        <dbReference type="Proteomes" id="UP000282311"/>
    </source>
</evidence>
<dbReference type="InterPro" id="IPR036388">
    <property type="entry name" value="WH-like_DNA-bd_sf"/>
</dbReference>
<dbReference type="InterPro" id="IPR001034">
    <property type="entry name" value="DeoR_HTH"/>
</dbReference>
<dbReference type="InterPro" id="IPR026881">
    <property type="entry name" value="WYL_dom"/>
</dbReference>